<evidence type="ECO:0000256" key="3">
    <source>
        <dbReference type="ARBA" id="ARBA00023002"/>
    </source>
</evidence>
<dbReference type="PANTHER" id="PTHR13887">
    <property type="entry name" value="GLUTATHIONE S-TRANSFERASE KAPPA"/>
    <property type="match status" value="1"/>
</dbReference>
<dbReference type="Proteomes" id="UP000178742">
    <property type="component" value="Unassembled WGS sequence"/>
</dbReference>
<keyword evidence="2" id="KW-0732">Signal</keyword>
<dbReference type="GO" id="GO:0016491">
    <property type="term" value="F:oxidoreductase activity"/>
    <property type="evidence" value="ECO:0007669"/>
    <property type="project" value="UniProtKB-KW"/>
</dbReference>
<gene>
    <name evidence="7" type="ORF">A3B90_02385</name>
</gene>
<protein>
    <recommendedName>
        <fullName evidence="6">Thioredoxin domain-containing protein</fullName>
    </recommendedName>
</protein>
<evidence type="ECO:0000313" key="8">
    <source>
        <dbReference type="Proteomes" id="UP000178742"/>
    </source>
</evidence>
<accession>A0A1F6M459</accession>
<keyword evidence="5" id="KW-0676">Redox-active center</keyword>
<comment type="caution">
    <text evidence="7">The sequence shown here is derived from an EMBL/GenBank/DDBJ whole genome shotgun (WGS) entry which is preliminary data.</text>
</comment>
<keyword evidence="3" id="KW-0560">Oxidoreductase</keyword>
<proteinExistence type="inferred from homology"/>
<evidence type="ECO:0000256" key="5">
    <source>
        <dbReference type="ARBA" id="ARBA00023284"/>
    </source>
</evidence>
<organism evidence="7 8">
    <name type="scientific">Candidatus Magasanikbacteria bacterium RIFCSPHIGHO2_02_FULL_41_13</name>
    <dbReference type="NCBI Taxonomy" id="1798676"/>
    <lineage>
        <taxon>Bacteria</taxon>
        <taxon>Candidatus Magasanikiibacteriota</taxon>
    </lineage>
</organism>
<reference evidence="7 8" key="1">
    <citation type="journal article" date="2016" name="Nat. Commun.">
        <title>Thousands of microbial genomes shed light on interconnected biogeochemical processes in an aquifer system.</title>
        <authorList>
            <person name="Anantharaman K."/>
            <person name="Brown C.T."/>
            <person name="Hug L.A."/>
            <person name="Sharon I."/>
            <person name="Castelle C.J."/>
            <person name="Probst A.J."/>
            <person name="Thomas B.C."/>
            <person name="Singh A."/>
            <person name="Wilkins M.J."/>
            <person name="Karaoz U."/>
            <person name="Brodie E.L."/>
            <person name="Williams K.H."/>
            <person name="Hubbard S.S."/>
            <person name="Banfield J.F."/>
        </authorList>
    </citation>
    <scope>NUCLEOTIDE SEQUENCE [LARGE SCALE GENOMIC DNA]</scope>
</reference>
<dbReference type="PROSITE" id="PS51352">
    <property type="entry name" value="THIOREDOXIN_2"/>
    <property type="match status" value="1"/>
</dbReference>
<evidence type="ECO:0000313" key="7">
    <source>
        <dbReference type="EMBL" id="OGH66380.1"/>
    </source>
</evidence>
<sequence length="196" mass="21581">MAFLGGKGNKPTNVTKTLAAPVNEAVDHIKGPNTAKVTLVEYSDFQCPACAQYEPILRELASSFPNDLRIVYRHFPLIQIHANALPSAIASEAAAKQGKFWEMHDILFDRQSQWADEVSTESLFTDYAVSLDLDKNKFIADLTANDTLGRVMIDKSSAEDAGLGGTPTFFLNGTEAQLRTLEEFKTAIQKIIDTNQ</sequence>
<evidence type="ECO:0000259" key="6">
    <source>
        <dbReference type="PROSITE" id="PS51352"/>
    </source>
</evidence>
<keyword evidence="4" id="KW-1015">Disulfide bond</keyword>
<dbReference type="Gene3D" id="3.40.30.10">
    <property type="entry name" value="Glutaredoxin"/>
    <property type="match status" value="1"/>
</dbReference>
<evidence type="ECO:0000256" key="4">
    <source>
        <dbReference type="ARBA" id="ARBA00023157"/>
    </source>
</evidence>
<dbReference type="PANTHER" id="PTHR13887:SF14">
    <property type="entry name" value="DISULFIDE BOND FORMATION PROTEIN D"/>
    <property type="match status" value="1"/>
</dbReference>
<dbReference type="AlphaFoldDB" id="A0A1F6M459"/>
<dbReference type="InterPro" id="IPR013766">
    <property type="entry name" value="Thioredoxin_domain"/>
</dbReference>
<dbReference type="InterPro" id="IPR036249">
    <property type="entry name" value="Thioredoxin-like_sf"/>
</dbReference>
<dbReference type="SUPFAM" id="SSF52833">
    <property type="entry name" value="Thioredoxin-like"/>
    <property type="match status" value="1"/>
</dbReference>
<dbReference type="STRING" id="1798676.A3B90_02385"/>
<evidence type="ECO:0000256" key="1">
    <source>
        <dbReference type="ARBA" id="ARBA00005791"/>
    </source>
</evidence>
<comment type="similarity">
    <text evidence="1">Belongs to the thioredoxin family. DsbA subfamily.</text>
</comment>
<dbReference type="Pfam" id="PF13462">
    <property type="entry name" value="Thioredoxin_4"/>
    <property type="match status" value="1"/>
</dbReference>
<evidence type="ECO:0000256" key="2">
    <source>
        <dbReference type="ARBA" id="ARBA00022729"/>
    </source>
</evidence>
<name>A0A1F6M459_9BACT</name>
<feature type="domain" description="Thioredoxin" evidence="6">
    <location>
        <begin position="14"/>
        <end position="193"/>
    </location>
</feature>
<dbReference type="InterPro" id="IPR012336">
    <property type="entry name" value="Thioredoxin-like_fold"/>
</dbReference>
<dbReference type="EMBL" id="MFPX01000019">
    <property type="protein sequence ID" value="OGH66380.1"/>
    <property type="molecule type" value="Genomic_DNA"/>
</dbReference>